<dbReference type="InterPro" id="IPR011042">
    <property type="entry name" value="6-blade_b-propeller_TolB-like"/>
</dbReference>
<evidence type="ECO:0000313" key="1">
    <source>
        <dbReference type="EMBL" id="VYU36935.1"/>
    </source>
</evidence>
<dbReference type="RefSeq" id="WP_412442077.1">
    <property type="nucleotide sequence ID" value="NZ_CACRUT010000015.1"/>
</dbReference>
<evidence type="ECO:0008006" key="2">
    <source>
        <dbReference type="Google" id="ProtNLM"/>
    </source>
</evidence>
<dbReference type="SUPFAM" id="SSF101898">
    <property type="entry name" value="NHL repeat"/>
    <property type="match status" value="1"/>
</dbReference>
<protein>
    <recommendedName>
        <fullName evidence="2">6-bladed beta-propeller</fullName>
    </recommendedName>
</protein>
<dbReference type="Gene3D" id="2.120.10.30">
    <property type="entry name" value="TolB, C-terminal domain"/>
    <property type="match status" value="1"/>
</dbReference>
<organism evidence="1">
    <name type="scientific">Paraprevotella clara</name>
    <dbReference type="NCBI Taxonomy" id="454154"/>
    <lineage>
        <taxon>Bacteria</taxon>
        <taxon>Pseudomonadati</taxon>
        <taxon>Bacteroidota</taxon>
        <taxon>Bacteroidia</taxon>
        <taxon>Bacteroidales</taxon>
        <taxon>Prevotellaceae</taxon>
        <taxon>Paraprevotella</taxon>
    </lineage>
</organism>
<gene>
    <name evidence="1" type="ORF">PCLFYP37_02654</name>
</gene>
<proteinExistence type="predicted"/>
<accession>A0A6N3EAD8</accession>
<dbReference type="AlphaFoldDB" id="A0A6N3EAD8"/>
<dbReference type="EMBL" id="CACRUT010000015">
    <property type="protein sequence ID" value="VYU36935.1"/>
    <property type="molecule type" value="Genomic_DNA"/>
</dbReference>
<dbReference type="Pfam" id="PF17170">
    <property type="entry name" value="DUF5128"/>
    <property type="match status" value="1"/>
</dbReference>
<sequence length="377" mass="43246">MNKRHFLLLYIFCLCACSRQKGGAIIDLTDIGQNEIVVPAESIYSSIKFIPLETHGQSILSSPNVFGMDGDNVLIWDQDEILRFDSNGKFLNRVGRLGKGHGEHGHINSANYDENKKIIYVGNMGGFIYKYDIEGNYIGQFKIAENGEILQTVRFNKQLDALVCETRKYSGEGLQVSLRTVSPEGVEKGAYPVYKDNEQVSRSMTRTGMLRNTSEGVMFMLPFDDKVTLLTQQGIIDTLTMDRGNLRPSRKLCENWDYADELYRTKYQIDNIVVTDKYFYLTVTMDKEQCDLLIDRHSYAFIHDKKYAYGSESEHLSLKRFKHVSFWPWVAFNDKAVDLLPIDRFDDNDLEVLKKIAVNDYPLNDMSNPILVVAEEK</sequence>
<name>A0A6N3EAD8_9BACT</name>
<reference evidence="1" key="1">
    <citation type="submission" date="2019-11" db="EMBL/GenBank/DDBJ databases">
        <authorList>
            <person name="Feng L."/>
        </authorList>
    </citation>
    <scope>NUCLEOTIDE SEQUENCE</scope>
    <source>
        <strain evidence="1">PclaraLFYP37</strain>
    </source>
</reference>